<comment type="subcellular location">
    <subcellularLocation>
        <location evidence="2">Endoplasmic reticulum lumen</location>
    </subcellularLocation>
</comment>
<dbReference type="Pfam" id="PF18404">
    <property type="entry name" value="Glyco_transf_24"/>
    <property type="match status" value="1"/>
</dbReference>
<evidence type="ECO:0000313" key="11">
    <source>
        <dbReference type="Proteomes" id="UP000291116"/>
    </source>
</evidence>
<dbReference type="EMBL" id="CAACVS010000249">
    <property type="protein sequence ID" value="VEU40012.1"/>
    <property type="molecule type" value="Genomic_DNA"/>
</dbReference>
<evidence type="ECO:0000256" key="6">
    <source>
        <dbReference type="SAM" id="MobiDB-lite"/>
    </source>
</evidence>
<dbReference type="InterPro" id="IPR029044">
    <property type="entry name" value="Nucleotide-diphossugar_trans"/>
</dbReference>
<evidence type="ECO:0000259" key="9">
    <source>
        <dbReference type="Pfam" id="PF18404"/>
    </source>
</evidence>
<comment type="cofactor">
    <cofactor evidence="1">
        <name>Ca(2+)</name>
        <dbReference type="ChEBI" id="CHEBI:29108"/>
    </cofactor>
</comment>
<dbReference type="GO" id="GO:0051082">
    <property type="term" value="F:unfolded protein binding"/>
    <property type="evidence" value="ECO:0007669"/>
    <property type="project" value="TreeGrafter"/>
</dbReference>
<accession>A0A448ZD96</accession>
<dbReference type="GO" id="GO:0036503">
    <property type="term" value="P:ERAD pathway"/>
    <property type="evidence" value="ECO:0007669"/>
    <property type="project" value="TreeGrafter"/>
</dbReference>
<gene>
    <name evidence="10" type="ORF">PSNMU_V1.4_AUG-EV-PASAV3_0068780</name>
</gene>
<evidence type="ECO:0000256" key="5">
    <source>
        <dbReference type="ARBA" id="ARBA00023180"/>
    </source>
</evidence>
<evidence type="ECO:0000259" key="7">
    <source>
        <dbReference type="Pfam" id="PF18401"/>
    </source>
</evidence>
<dbReference type="GO" id="GO:0005788">
    <property type="term" value="C:endoplasmic reticulum lumen"/>
    <property type="evidence" value="ECO:0007669"/>
    <property type="project" value="UniProtKB-SubCell"/>
</dbReference>
<keyword evidence="5" id="KW-0325">Glycoprotein</keyword>
<evidence type="ECO:0000259" key="8">
    <source>
        <dbReference type="Pfam" id="PF18402"/>
    </source>
</evidence>
<keyword evidence="3" id="KW-0732">Signal</keyword>
<evidence type="ECO:0000256" key="1">
    <source>
        <dbReference type="ARBA" id="ARBA00001913"/>
    </source>
</evidence>
<dbReference type="InterPro" id="IPR040692">
    <property type="entry name" value="UGGT_TRXL_3"/>
</dbReference>
<feature type="domain" description="Glucosyltransferase 24 catalytic" evidence="9">
    <location>
        <begin position="1485"/>
        <end position="1632"/>
    </location>
</feature>
<dbReference type="Pfam" id="PF18402">
    <property type="entry name" value="Thioredoxin_14"/>
    <property type="match status" value="1"/>
</dbReference>
<evidence type="ECO:0000256" key="3">
    <source>
        <dbReference type="ARBA" id="ARBA00022729"/>
    </source>
</evidence>
<feature type="domain" description="UGGT thioredoxin-like" evidence="8">
    <location>
        <begin position="623"/>
        <end position="904"/>
    </location>
</feature>
<feature type="unsure residue" description="I or L" evidence="10">
    <location>
        <position position="675"/>
    </location>
</feature>
<dbReference type="PANTHER" id="PTHR11226">
    <property type="entry name" value="UDP-GLUCOSE GLYCOPROTEIN:GLUCOSYLTRANSFERASE"/>
    <property type="match status" value="1"/>
</dbReference>
<evidence type="ECO:0000256" key="4">
    <source>
        <dbReference type="ARBA" id="ARBA00022824"/>
    </source>
</evidence>
<proteinExistence type="predicted"/>
<dbReference type="InterPro" id="IPR040694">
    <property type="entry name" value="UGGT_TRXL_2"/>
</dbReference>
<dbReference type="OrthoDB" id="27683at2759"/>
<feature type="region of interest" description="Disordered" evidence="6">
    <location>
        <begin position="588"/>
        <end position="609"/>
    </location>
</feature>
<dbReference type="InterPro" id="IPR009448">
    <property type="entry name" value="UDP-g_GGtrans"/>
</dbReference>
<feature type="domain" description="UGGT thioredoxin-like" evidence="7">
    <location>
        <begin position="456"/>
        <end position="559"/>
    </location>
</feature>
<organism evidence="10 11">
    <name type="scientific">Pseudo-nitzschia multistriata</name>
    <dbReference type="NCBI Taxonomy" id="183589"/>
    <lineage>
        <taxon>Eukaryota</taxon>
        <taxon>Sar</taxon>
        <taxon>Stramenopiles</taxon>
        <taxon>Ochrophyta</taxon>
        <taxon>Bacillariophyta</taxon>
        <taxon>Bacillariophyceae</taxon>
        <taxon>Bacillariophycidae</taxon>
        <taxon>Bacillariales</taxon>
        <taxon>Bacillariaceae</taxon>
        <taxon>Pseudo-nitzschia</taxon>
    </lineage>
</organism>
<dbReference type="SUPFAM" id="SSF53448">
    <property type="entry name" value="Nucleotide-diphospho-sugar transferases"/>
    <property type="match status" value="1"/>
</dbReference>
<evidence type="ECO:0000313" key="10">
    <source>
        <dbReference type="EMBL" id="VEU40012.1"/>
    </source>
</evidence>
<dbReference type="GO" id="GO:0003980">
    <property type="term" value="F:UDP-glucose:glycoprotein glucosyltransferase activity"/>
    <property type="evidence" value="ECO:0007669"/>
    <property type="project" value="InterPro"/>
</dbReference>
<dbReference type="Pfam" id="PF18401">
    <property type="entry name" value="Thioredoxin_13"/>
    <property type="match status" value="1"/>
</dbReference>
<reference evidence="10 11" key="1">
    <citation type="submission" date="2019-01" db="EMBL/GenBank/DDBJ databases">
        <authorList>
            <person name="Ferrante I. M."/>
        </authorList>
    </citation>
    <scope>NUCLEOTIDE SEQUENCE [LARGE SCALE GENOMIC DNA]</scope>
    <source>
        <strain evidence="10 11">B856</strain>
    </source>
</reference>
<evidence type="ECO:0000256" key="2">
    <source>
        <dbReference type="ARBA" id="ARBA00004319"/>
    </source>
</evidence>
<keyword evidence="11" id="KW-1185">Reference proteome</keyword>
<dbReference type="InterPro" id="IPR040497">
    <property type="entry name" value="Glyco_transf_24"/>
</dbReference>
<name>A0A448ZD96_9STRA</name>
<protein>
    <recommendedName>
        <fullName evidence="12">UDP-glucose:glycoprotein glucosyltransferase</fullName>
    </recommendedName>
</protein>
<feature type="region of interest" description="Disordered" evidence="6">
    <location>
        <begin position="367"/>
        <end position="396"/>
    </location>
</feature>
<dbReference type="GO" id="GO:0018279">
    <property type="term" value="P:protein N-linked glycosylation via asparagine"/>
    <property type="evidence" value="ECO:0007669"/>
    <property type="project" value="TreeGrafter"/>
</dbReference>
<sequence length="1633" mass="184329">MISRRQRGRGLGRIMHRQRGAHRRPISSSFFNGMDIFGFLLAWIAVVATIAKNGNGLFCEASAWSYIFGESEIQEHENNHGEVLSASGEELELVSPIVNREIRVSVKAPWPSSSMHSVLCEAFCFLKGDYSFLDGLAVNHGRDHLVTFERATEYALELAAGLEDKHEQTLRLLKVALTMRAMAPTCELHRTIAHDRYPEHVDFLESFGVITYKTMDGETAEFLVETSANIPRSHTEMPKLTKTERNALLLPDEVIRQGSKRIDVSKEVHGEDDDEMVTGIFILYTQLGGLSFATFYHKLIENKIPFVVRHMGSDDDDQAHTVLQGYGVRLDIRNVEYKVFDDDKKRSDESTQDAMINLTKLGASDDIEIDDDDSSHLDDTAGASCDSSDSDTFRQESVKTRYPRLTTHFLAGINLTALDLSDDESGAHSYSKEEMQRELWKLHTRFEQHSQLIPPTWQRRHLSIQAAAVVANSRQPLITLQDVSQNLPSMASTLVHVTVPKDINEIAGSMESTLQRLISTSGGGIWINGRPVNIERPSFNVFDMVQLLQDEVKELEELERKFRSILPSQNLKNALERIQDAFIQGDSFFTSNDNGEDNGSADNEEADDHTTEGLYRIDLASGDKDSVIYMNDLEKDRSYSSWGTSVRNMLMAMQYGMPPSIRRNLFTVLLVVDPLENETESSNTNYAEALLGQLVQEQYPVRSAVVAVSQKDINTCSQLVSSGKACELPADHWLSQEDPLTVNDLKEIKATTRDVHRLYAYVRQVVASSNGQASVMYQLYMGTSIQRETPSNGNYFSLFDLFNKHNEILVALRLTHANIPLENIVESLRKNENVSNYSYGKAVMFATNKGLKTGMSFINGRPLPANEDDSEKLQIVFSEEQQLVFKMIVDGEITDEKPRNFYYKLIKGNKKDVFPRLHPLLTEGGSANAFLDLEHNFGTDSLMVPKLMGNDASYLDTDATFLYEAFLAIDTPKGLSLALDFLKAMNTLSKNVGDTTISARYRILPSTINSARTDLCKILNSAGKLGFEKVKEILQFKLTSPDDSIDGYRELVDSRSCNDLSYLQEELSSDNFLTANGRVYNIDNPSLSITDIELLTSLTLQSTKIVSEMMKSDVDEISAFDVIGRTTAFLSTKKSEKKKRSDPAAVIKVLEKKNNIVNNPLRFLWNRKENNVRGSLRTKVTAIVDPTTETAQRLSPLLLVIRDELKLQLDLLLAPRTELDGNSDIPISSYYRFVADPLAYQARDDSTGSPMALFSNLPTDQILTLRMDVPEPWDVQQTRAIQDTDNLRCDLQSACGDDDQIDIEMHEQRHVTNVEYGLQHLLLSGQCYETNLSPPNGLQLVLSKELILSTSKTTSEVSVDPEPDESIKMEHSDVEIPHRSHYSDTLVMKTAGYWQLRANPGFWDLKIKEDSRGAEIFQMVEGEIKPRGVRVTKAISDNTKRLVIRDFVGRGNSDFLLVKRKPGYELATLFHDDKKGLSQNDDDVVHVFSLATGHLYERFLKIMMLSVTKRTSAKVKFWLFENFLSPTFKATSIAMAKRIGCEVEFVTYKWPEWLRGQSEKQRIIWGYKILFLDVLFPLNVKKIIYVDADQVIRGDLKELWNMDLKGAPYGYTPMCSSNESTLGFQFWNQGFCK</sequence>
<dbReference type="Gene3D" id="3.90.550.10">
    <property type="entry name" value="Spore Coat Polysaccharide Biosynthesis Protein SpsA, Chain A"/>
    <property type="match status" value="1"/>
</dbReference>
<dbReference type="Pfam" id="PF06427">
    <property type="entry name" value="UDP-g_GGTase"/>
    <property type="match status" value="1"/>
</dbReference>
<dbReference type="PANTHER" id="PTHR11226:SF0">
    <property type="entry name" value="UDP-GLUCOSE:GLYCOPROTEIN GLUCOSYLTRANSFERASE"/>
    <property type="match status" value="1"/>
</dbReference>
<dbReference type="Proteomes" id="UP000291116">
    <property type="component" value="Unassembled WGS sequence"/>
</dbReference>
<evidence type="ECO:0008006" key="12">
    <source>
        <dbReference type="Google" id="ProtNLM"/>
    </source>
</evidence>
<keyword evidence="4" id="KW-0256">Endoplasmic reticulum</keyword>